<organism evidence="2 3">
    <name type="scientific">Auricularia subglabra (strain TFB-10046 / SS5)</name>
    <name type="common">White-rot fungus</name>
    <name type="synonym">Auricularia delicata (strain TFB10046)</name>
    <dbReference type="NCBI Taxonomy" id="717982"/>
    <lineage>
        <taxon>Eukaryota</taxon>
        <taxon>Fungi</taxon>
        <taxon>Dikarya</taxon>
        <taxon>Basidiomycota</taxon>
        <taxon>Agaricomycotina</taxon>
        <taxon>Agaricomycetes</taxon>
        <taxon>Auriculariales</taxon>
        <taxon>Auriculariaceae</taxon>
        <taxon>Auricularia</taxon>
    </lineage>
</organism>
<protein>
    <submittedName>
        <fullName evidence="2">Uncharacterized protein</fullName>
    </submittedName>
</protein>
<dbReference type="InParanoid" id="J0CX27"/>
<feature type="non-terminal residue" evidence="2">
    <location>
        <position position="215"/>
    </location>
</feature>
<keyword evidence="3" id="KW-1185">Reference proteome</keyword>
<dbReference type="EMBL" id="JH687897">
    <property type="protein sequence ID" value="EJD35246.1"/>
    <property type="molecule type" value="Genomic_DNA"/>
</dbReference>
<accession>J0CX27</accession>
<name>J0CX27_AURST</name>
<proteinExistence type="predicted"/>
<gene>
    <name evidence="2" type="ORF">AURDEDRAFT_188809</name>
</gene>
<evidence type="ECO:0000313" key="3">
    <source>
        <dbReference type="Proteomes" id="UP000006514"/>
    </source>
</evidence>
<feature type="compositionally biased region" description="Polar residues" evidence="1">
    <location>
        <begin position="16"/>
        <end position="29"/>
    </location>
</feature>
<evidence type="ECO:0000256" key="1">
    <source>
        <dbReference type="SAM" id="MobiDB-lite"/>
    </source>
</evidence>
<dbReference type="Proteomes" id="UP000006514">
    <property type="component" value="Unassembled WGS sequence"/>
</dbReference>
<sequence length="215" mass="23229">MTARITPTRTCPAAPSHSTTSGIFGSTTRPDPKYPLSRPCTSTQASLSLALYDVALVDSRVVALPMSPSPRAFLFIQRDSAASTSRRLRSEERTDMGGIGLSSSTGLGVDAVTHALCLNRLPQDHAHEPFIKHALESARPALLAELNDDRLHADPSPSSRTRLVHRVAEIHSTSRRRCSYPPRRANAAAHCEEHSNAAPILSACSRGLNGHTWPL</sequence>
<reference evidence="3" key="1">
    <citation type="journal article" date="2012" name="Science">
        <title>The Paleozoic origin of enzymatic lignin decomposition reconstructed from 31 fungal genomes.</title>
        <authorList>
            <person name="Floudas D."/>
            <person name="Binder M."/>
            <person name="Riley R."/>
            <person name="Barry K."/>
            <person name="Blanchette R.A."/>
            <person name="Henrissat B."/>
            <person name="Martinez A.T."/>
            <person name="Otillar R."/>
            <person name="Spatafora J.W."/>
            <person name="Yadav J.S."/>
            <person name="Aerts A."/>
            <person name="Benoit I."/>
            <person name="Boyd A."/>
            <person name="Carlson A."/>
            <person name="Copeland A."/>
            <person name="Coutinho P.M."/>
            <person name="de Vries R.P."/>
            <person name="Ferreira P."/>
            <person name="Findley K."/>
            <person name="Foster B."/>
            <person name="Gaskell J."/>
            <person name="Glotzer D."/>
            <person name="Gorecki P."/>
            <person name="Heitman J."/>
            <person name="Hesse C."/>
            <person name="Hori C."/>
            <person name="Igarashi K."/>
            <person name="Jurgens J.A."/>
            <person name="Kallen N."/>
            <person name="Kersten P."/>
            <person name="Kohler A."/>
            <person name="Kuees U."/>
            <person name="Kumar T.K.A."/>
            <person name="Kuo A."/>
            <person name="LaButti K."/>
            <person name="Larrondo L.F."/>
            <person name="Lindquist E."/>
            <person name="Ling A."/>
            <person name="Lombard V."/>
            <person name="Lucas S."/>
            <person name="Lundell T."/>
            <person name="Martin R."/>
            <person name="McLaughlin D.J."/>
            <person name="Morgenstern I."/>
            <person name="Morin E."/>
            <person name="Murat C."/>
            <person name="Nagy L.G."/>
            <person name="Nolan M."/>
            <person name="Ohm R.A."/>
            <person name="Patyshakuliyeva A."/>
            <person name="Rokas A."/>
            <person name="Ruiz-Duenas F.J."/>
            <person name="Sabat G."/>
            <person name="Salamov A."/>
            <person name="Samejima M."/>
            <person name="Schmutz J."/>
            <person name="Slot J.C."/>
            <person name="St John F."/>
            <person name="Stenlid J."/>
            <person name="Sun H."/>
            <person name="Sun S."/>
            <person name="Syed K."/>
            <person name="Tsang A."/>
            <person name="Wiebenga A."/>
            <person name="Young D."/>
            <person name="Pisabarro A."/>
            <person name="Eastwood D.C."/>
            <person name="Martin F."/>
            <person name="Cullen D."/>
            <person name="Grigoriev I.V."/>
            <person name="Hibbett D.S."/>
        </authorList>
    </citation>
    <scope>NUCLEOTIDE SEQUENCE [LARGE SCALE GENOMIC DNA]</scope>
    <source>
        <strain evidence="3">TFB10046</strain>
    </source>
</reference>
<dbReference type="AlphaFoldDB" id="J0CX27"/>
<evidence type="ECO:0000313" key="2">
    <source>
        <dbReference type="EMBL" id="EJD35246.1"/>
    </source>
</evidence>
<feature type="region of interest" description="Disordered" evidence="1">
    <location>
        <begin position="1"/>
        <end position="39"/>
    </location>
</feature>
<dbReference type="KEGG" id="adl:AURDEDRAFT_188809"/>